<evidence type="ECO:0000256" key="1">
    <source>
        <dbReference type="ARBA" id="ARBA00004604"/>
    </source>
</evidence>
<dbReference type="OMA" id="NLRCATA"/>
<dbReference type="PANTHER" id="PTHR44215">
    <property type="entry name" value="WD REPEAT-CONTAINING PROTEIN 75"/>
    <property type="match status" value="1"/>
</dbReference>
<sequence length="1069" mass="120275">MSFADVDHLELQHLAGGNIVEHPPVFSAQGRFVFVRCGLKVQVFVTSTGELTRELYDATEPLISLEVDLRQPELLIGCTTSGQLLRWHWRTGVLQKTIKMQLGDEPTQILTCNLLDIYKGSDSACAFVTAKRKSGQPVAWYLVDTSTGEQYNVNCGLSLKIRTPLVDVGKGAFKYIILAQGFYIYFINYKTWKFWRFRNSDFVPITCVRLCPGVELAASGDQMGRIHLWRLFDKQDTVFSAICHWHHTPVTSLAFSPSGTSFYSAGREAVLVKWNAERPDERNFVPRMSSIIRHIVVSDGNEHILVCTEDNAMQFLSAQEFEVKSALQHFTYSLRDKTGKNLFPIGLRLNPRTNTLVLNGRTGHLQFYSAYTKNLLYNLRVVQSNQQCPEADKLIYNTRVTRAAFNIDWMATGEVYNDQENFAEVRLKFWKFNEKLQSYNLNTDINLPHEHGFKVIVFSNQFKVDNLRCATAGKDNIIKLWSMSASDNIYRPGQTWNCIAQTSYKQMTIGSICFAEDGSLLAAGYGNTLVLYDGRSLLQLQALSCPAGYDGVLAKAQLRLSKTLVNGTRKELFQQRQQLMAILKTLLNSNDAELIEQAKTLINASPKITAERLEVPEDTRKESVYKYIMKMSELSLHQKLQLLRRFDIQCSVSETHRNRLVEHLQRCLAPTQRLKELDAHLLRLQQRHRFKAKHQLDQLIRRRQKYEKVVKQELLPLFSTLQLDEHTKAKTAKQPQPPASQTQKGKGLKVPPAPLQGLAQISHVQFGAGAQAHLVAICTESRVLIWNLMTLRVQAGLKLSVTQLAFDPLTNLIAVITKNDELHVFQLNVPLPIYQRSNIPKTNGLVWLPRRQPRQSSINLDWQAQSTLLMLTQNQEIVYFAEPGQSPSDDAPAPMSFGSAASGTESLLKHATFGSYLIKQKASSNSADAANSKKSGPLIVGRGTHSAVNALVNLSAHTMPAMSLICNEFIKSLLTPADSLDTRLNGNGDDAGLTNGKLNGNGVAHSDESDAEDDQDEEQQQEQESLQVRKTLMEQNAKLDERQIGLEGDHLELDAKLKRIAALDIHLQF</sequence>
<dbReference type="Pfam" id="PF23769">
    <property type="entry name" value="Beta-prop_WDR75_2nd"/>
    <property type="match status" value="2"/>
</dbReference>
<dbReference type="GO" id="GO:0032040">
    <property type="term" value="C:small-subunit processome"/>
    <property type="evidence" value="ECO:0007669"/>
    <property type="project" value="InterPro"/>
</dbReference>
<dbReference type="InterPro" id="IPR011041">
    <property type="entry name" value="Quinoprot_gluc/sorb_DH_b-prop"/>
</dbReference>
<dbReference type="Proteomes" id="UP000007798">
    <property type="component" value="Unassembled WGS sequence"/>
</dbReference>
<dbReference type="SUPFAM" id="SSF50978">
    <property type="entry name" value="WD40 repeat-like"/>
    <property type="match status" value="1"/>
</dbReference>
<feature type="compositionally biased region" description="Acidic residues" evidence="8">
    <location>
        <begin position="1009"/>
        <end position="1021"/>
    </location>
</feature>
<dbReference type="PhylomeDB" id="B4MZT3"/>
<dbReference type="HOGENOM" id="CLU_005417_3_1_1"/>
<evidence type="ECO:0000259" key="9">
    <source>
        <dbReference type="Pfam" id="PF23769"/>
    </source>
</evidence>
<keyword evidence="6" id="KW-0804">Transcription</keyword>
<evidence type="ECO:0000256" key="4">
    <source>
        <dbReference type="ARBA" id="ARBA00022574"/>
    </source>
</evidence>
<reference evidence="10 11" key="1">
    <citation type="journal article" date="2007" name="Nature">
        <title>Evolution of genes and genomes on the Drosophila phylogeny.</title>
        <authorList>
            <consortium name="Drosophila 12 Genomes Consortium"/>
            <person name="Clark A.G."/>
            <person name="Eisen M.B."/>
            <person name="Smith D.R."/>
            <person name="Bergman C.M."/>
            <person name="Oliver B."/>
            <person name="Markow T.A."/>
            <person name="Kaufman T.C."/>
            <person name="Kellis M."/>
            <person name="Gelbart W."/>
            <person name="Iyer V.N."/>
            <person name="Pollard D.A."/>
            <person name="Sackton T.B."/>
            <person name="Larracuente A.M."/>
            <person name="Singh N.D."/>
            <person name="Abad J.P."/>
            <person name="Abt D.N."/>
            <person name="Adryan B."/>
            <person name="Aguade M."/>
            <person name="Akashi H."/>
            <person name="Anderson W.W."/>
            <person name="Aquadro C.F."/>
            <person name="Ardell D.H."/>
            <person name="Arguello R."/>
            <person name="Artieri C.G."/>
            <person name="Barbash D.A."/>
            <person name="Barker D."/>
            <person name="Barsanti P."/>
            <person name="Batterham P."/>
            <person name="Batzoglou S."/>
            <person name="Begun D."/>
            <person name="Bhutkar A."/>
            <person name="Blanco E."/>
            <person name="Bosak S.A."/>
            <person name="Bradley R.K."/>
            <person name="Brand A.D."/>
            <person name="Brent M.R."/>
            <person name="Brooks A.N."/>
            <person name="Brown R.H."/>
            <person name="Butlin R.K."/>
            <person name="Caggese C."/>
            <person name="Calvi B.R."/>
            <person name="Bernardo de Carvalho A."/>
            <person name="Caspi A."/>
            <person name="Castrezana S."/>
            <person name="Celniker S.E."/>
            <person name="Chang J.L."/>
            <person name="Chapple C."/>
            <person name="Chatterji S."/>
            <person name="Chinwalla A."/>
            <person name="Civetta A."/>
            <person name="Clifton S.W."/>
            <person name="Comeron J.M."/>
            <person name="Costello J.C."/>
            <person name="Coyne J.A."/>
            <person name="Daub J."/>
            <person name="David R.G."/>
            <person name="Delcher A.L."/>
            <person name="Delehaunty K."/>
            <person name="Do C.B."/>
            <person name="Ebling H."/>
            <person name="Edwards K."/>
            <person name="Eickbush T."/>
            <person name="Evans J.D."/>
            <person name="Filipski A."/>
            <person name="Findeiss S."/>
            <person name="Freyhult E."/>
            <person name="Fulton L."/>
            <person name="Fulton R."/>
            <person name="Garcia A.C."/>
            <person name="Gardiner A."/>
            <person name="Garfield D.A."/>
            <person name="Garvin B.E."/>
            <person name="Gibson G."/>
            <person name="Gilbert D."/>
            <person name="Gnerre S."/>
            <person name="Godfrey J."/>
            <person name="Good R."/>
            <person name="Gotea V."/>
            <person name="Gravely B."/>
            <person name="Greenberg A.J."/>
            <person name="Griffiths-Jones S."/>
            <person name="Gross S."/>
            <person name="Guigo R."/>
            <person name="Gustafson E.A."/>
            <person name="Haerty W."/>
            <person name="Hahn M.W."/>
            <person name="Halligan D.L."/>
            <person name="Halpern A.L."/>
            <person name="Halter G.M."/>
            <person name="Han M.V."/>
            <person name="Heger A."/>
            <person name="Hillier L."/>
            <person name="Hinrichs A.S."/>
            <person name="Holmes I."/>
            <person name="Hoskins R.A."/>
            <person name="Hubisz M.J."/>
            <person name="Hultmark D."/>
            <person name="Huntley M.A."/>
            <person name="Jaffe D.B."/>
            <person name="Jagadeeshan S."/>
            <person name="Jeck W.R."/>
            <person name="Johnson J."/>
            <person name="Jones C.D."/>
            <person name="Jordan W.C."/>
            <person name="Karpen G.H."/>
            <person name="Kataoka E."/>
            <person name="Keightley P.D."/>
            <person name="Kheradpour P."/>
            <person name="Kirkness E.F."/>
            <person name="Koerich L.B."/>
            <person name="Kristiansen K."/>
            <person name="Kudrna D."/>
            <person name="Kulathinal R.J."/>
            <person name="Kumar S."/>
            <person name="Kwok R."/>
            <person name="Lander E."/>
            <person name="Langley C.H."/>
            <person name="Lapoint R."/>
            <person name="Lazzaro B.P."/>
            <person name="Lee S.J."/>
            <person name="Levesque L."/>
            <person name="Li R."/>
            <person name="Lin C.F."/>
            <person name="Lin M.F."/>
            <person name="Lindblad-Toh K."/>
            <person name="Llopart A."/>
            <person name="Long M."/>
            <person name="Low L."/>
            <person name="Lozovsky E."/>
            <person name="Lu J."/>
            <person name="Luo M."/>
            <person name="Machado C.A."/>
            <person name="Makalowski W."/>
            <person name="Marzo M."/>
            <person name="Matsuda M."/>
            <person name="Matzkin L."/>
            <person name="McAllister B."/>
            <person name="McBride C.S."/>
            <person name="McKernan B."/>
            <person name="McKernan K."/>
            <person name="Mendez-Lago M."/>
            <person name="Minx P."/>
            <person name="Mollenhauer M.U."/>
            <person name="Montooth K."/>
            <person name="Mount S.M."/>
            <person name="Mu X."/>
            <person name="Myers E."/>
            <person name="Negre B."/>
            <person name="Newfeld S."/>
            <person name="Nielsen R."/>
            <person name="Noor M.A."/>
            <person name="O'Grady P."/>
            <person name="Pachter L."/>
            <person name="Papaceit M."/>
            <person name="Parisi M.J."/>
            <person name="Parisi M."/>
            <person name="Parts L."/>
            <person name="Pedersen J.S."/>
            <person name="Pesole G."/>
            <person name="Phillippy A.M."/>
            <person name="Ponting C.P."/>
            <person name="Pop M."/>
            <person name="Porcelli D."/>
            <person name="Powell J.R."/>
            <person name="Prohaska S."/>
            <person name="Pruitt K."/>
            <person name="Puig M."/>
            <person name="Quesneville H."/>
            <person name="Ram K.R."/>
            <person name="Rand D."/>
            <person name="Rasmussen M.D."/>
            <person name="Reed L.K."/>
            <person name="Reenan R."/>
            <person name="Reily A."/>
            <person name="Remington K.A."/>
            <person name="Rieger T.T."/>
            <person name="Ritchie M.G."/>
            <person name="Robin C."/>
            <person name="Rogers Y.H."/>
            <person name="Rohde C."/>
            <person name="Rozas J."/>
            <person name="Rubenfield M.J."/>
            <person name="Ruiz A."/>
            <person name="Russo S."/>
            <person name="Salzberg S.L."/>
            <person name="Sanchez-Gracia A."/>
            <person name="Saranga D.J."/>
            <person name="Sato H."/>
            <person name="Schaeffer S.W."/>
            <person name="Schatz M.C."/>
            <person name="Schlenke T."/>
            <person name="Schwartz R."/>
            <person name="Segarra C."/>
            <person name="Singh R.S."/>
            <person name="Sirot L."/>
            <person name="Sirota M."/>
            <person name="Sisneros N.B."/>
            <person name="Smith C.D."/>
            <person name="Smith T.F."/>
            <person name="Spieth J."/>
            <person name="Stage D.E."/>
            <person name="Stark A."/>
            <person name="Stephan W."/>
            <person name="Strausberg R.L."/>
            <person name="Strempel S."/>
            <person name="Sturgill D."/>
            <person name="Sutton G."/>
            <person name="Sutton G.G."/>
            <person name="Tao W."/>
            <person name="Teichmann S."/>
            <person name="Tobari Y.N."/>
            <person name="Tomimura Y."/>
            <person name="Tsolas J.M."/>
            <person name="Valente V.L."/>
            <person name="Venter E."/>
            <person name="Venter J.C."/>
            <person name="Vicario S."/>
            <person name="Vieira F.G."/>
            <person name="Vilella A.J."/>
            <person name="Villasante A."/>
            <person name="Walenz B."/>
            <person name="Wang J."/>
            <person name="Wasserman M."/>
            <person name="Watts T."/>
            <person name="Wilson D."/>
            <person name="Wilson R.K."/>
            <person name="Wing R.A."/>
            <person name="Wolfner M.F."/>
            <person name="Wong A."/>
            <person name="Wong G.K."/>
            <person name="Wu C.I."/>
            <person name="Wu G."/>
            <person name="Yamamoto D."/>
            <person name="Yang H.P."/>
            <person name="Yang S.P."/>
            <person name="Yorke J.A."/>
            <person name="Yoshida K."/>
            <person name="Zdobnov E."/>
            <person name="Zhang P."/>
            <person name="Zhang Y."/>
            <person name="Zimin A.V."/>
            <person name="Baldwin J."/>
            <person name="Abdouelleil A."/>
            <person name="Abdulkadir J."/>
            <person name="Abebe A."/>
            <person name="Abera B."/>
            <person name="Abreu J."/>
            <person name="Acer S.C."/>
            <person name="Aftuck L."/>
            <person name="Alexander A."/>
            <person name="An P."/>
            <person name="Anderson E."/>
            <person name="Anderson S."/>
            <person name="Arachi H."/>
            <person name="Azer M."/>
            <person name="Bachantsang P."/>
            <person name="Barry A."/>
            <person name="Bayul T."/>
            <person name="Berlin A."/>
            <person name="Bessette D."/>
            <person name="Bloom T."/>
            <person name="Blye J."/>
            <person name="Boguslavskiy L."/>
            <person name="Bonnet C."/>
            <person name="Boukhgalter B."/>
            <person name="Bourzgui I."/>
            <person name="Brown A."/>
            <person name="Cahill P."/>
            <person name="Channer S."/>
            <person name="Cheshatsang Y."/>
            <person name="Chuda L."/>
            <person name="Citroen M."/>
            <person name="Collymore A."/>
            <person name="Cooke P."/>
            <person name="Costello M."/>
            <person name="D'Aco K."/>
            <person name="Daza R."/>
            <person name="De Haan G."/>
            <person name="DeGray S."/>
            <person name="DeMaso C."/>
            <person name="Dhargay N."/>
            <person name="Dooley K."/>
            <person name="Dooley E."/>
            <person name="Doricent M."/>
            <person name="Dorje P."/>
            <person name="Dorjee K."/>
            <person name="Dupes A."/>
            <person name="Elong R."/>
            <person name="Falk J."/>
            <person name="Farina A."/>
            <person name="Faro S."/>
            <person name="Ferguson D."/>
            <person name="Fisher S."/>
            <person name="Foley C.D."/>
            <person name="Franke A."/>
            <person name="Friedrich D."/>
            <person name="Gadbois L."/>
            <person name="Gearin G."/>
            <person name="Gearin C.R."/>
            <person name="Giannoukos G."/>
            <person name="Goode T."/>
            <person name="Graham J."/>
            <person name="Grandbois E."/>
            <person name="Grewal S."/>
            <person name="Gyaltsen K."/>
            <person name="Hafez N."/>
            <person name="Hagos B."/>
            <person name="Hall J."/>
            <person name="Henson C."/>
            <person name="Hollinger A."/>
            <person name="Honan T."/>
            <person name="Huard M.D."/>
            <person name="Hughes L."/>
            <person name="Hurhula B."/>
            <person name="Husby M.E."/>
            <person name="Kamat A."/>
            <person name="Kanga B."/>
            <person name="Kashin S."/>
            <person name="Khazanovich D."/>
            <person name="Kisner P."/>
            <person name="Lance K."/>
            <person name="Lara M."/>
            <person name="Lee W."/>
            <person name="Lennon N."/>
            <person name="Letendre F."/>
            <person name="LeVine R."/>
            <person name="Lipovsky A."/>
            <person name="Liu X."/>
            <person name="Liu J."/>
            <person name="Liu S."/>
            <person name="Lokyitsang T."/>
            <person name="Lokyitsang Y."/>
            <person name="Lubonja R."/>
            <person name="Lui A."/>
            <person name="MacDonald P."/>
            <person name="Magnisalis V."/>
            <person name="Maru K."/>
            <person name="Matthews C."/>
            <person name="McCusker W."/>
            <person name="McDonough S."/>
            <person name="Mehta T."/>
            <person name="Meldrim J."/>
            <person name="Meneus L."/>
            <person name="Mihai O."/>
            <person name="Mihalev A."/>
            <person name="Mihova T."/>
            <person name="Mittelman R."/>
            <person name="Mlenga V."/>
            <person name="Montmayeur A."/>
            <person name="Mulrain L."/>
            <person name="Navidi A."/>
            <person name="Naylor J."/>
            <person name="Negash T."/>
            <person name="Nguyen T."/>
            <person name="Nguyen N."/>
            <person name="Nicol R."/>
            <person name="Norbu C."/>
            <person name="Norbu N."/>
            <person name="Novod N."/>
            <person name="O'Neill B."/>
            <person name="Osman S."/>
            <person name="Markiewicz E."/>
            <person name="Oyono O.L."/>
            <person name="Patti C."/>
            <person name="Phunkhang P."/>
            <person name="Pierre F."/>
            <person name="Priest M."/>
            <person name="Raghuraman S."/>
            <person name="Rege F."/>
            <person name="Reyes R."/>
            <person name="Rise C."/>
            <person name="Rogov P."/>
            <person name="Ross K."/>
            <person name="Ryan E."/>
            <person name="Settipalli S."/>
            <person name="Shea T."/>
            <person name="Sherpa N."/>
            <person name="Shi L."/>
            <person name="Shih D."/>
            <person name="Sparrow T."/>
            <person name="Spaulding J."/>
            <person name="Stalker J."/>
            <person name="Stange-Thomann N."/>
            <person name="Stavropoulos S."/>
            <person name="Stone C."/>
            <person name="Strader C."/>
            <person name="Tesfaye S."/>
            <person name="Thomson T."/>
            <person name="Thoulutsang Y."/>
            <person name="Thoulutsang D."/>
            <person name="Topham K."/>
            <person name="Topping I."/>
            <person name="Tsamla T."/>
            <person name="Vassiliev H."/>
            <person name="Vo A."/>
            <person name="Wangchuk T."/>
            <person name="Wangdi T."/>
            <person name="Weiand M."/>
            <person name="Wilkinson J."/>
            <person name="Wilson A."/>
            <person name="Yadav S."/>
            <person name="Young G."/>
            <person name="Yu Q."/>
            <person name="Zembek L."/>
            <person name="Zhong D."/>
            <person name="Zimmer A."/>
            <person name="Zwirko Z."/>
            <person name="Jaffe D.B."/>
            <person name="Alvarez P."/>
            <person name="Brockman W."/>
            <person name="Butler J."/>
            <person name="Chin C."/>
            <person name="Gnerre S."/>
            <person name="Grabherr M."/>
            <person name="Kleber M."/>
            <person name="Mauceli E."/>
            <person name="MacCallum I."/>
        </authorList>
    </citation>
    <scope>NUCLEOTIDE SEQUENCE [LARGE SCALE GENOMIC DNA]</scope>
    <source>
        <strain evidence="11">Tucson 14030-0811.24</strain>
    </source>
</reference>
<feature type="region of interest" description="Disordered" evidence="8">
    <location>
        <begin position="985"/>
        <end position="1025"/>
    </location>
</feature>
<accession>B4MZT3</accession>
<dbReference type="SMART" id="SM00320">
    <property type="entry name" value="WD40"/>
    <property type="match status" value="6"/>
</dbReference>
<dbReference type="InterPro" id="IPR015943">
    <property type="entry name" value="WD40/YVTN_repeat-like_dom_sf"/>
</dbReference>
<keyword evidence="4" id="KW-0853">WD repeat</keyword>
<dbReference type="AlphaFoldDB" id="B4MZT3"/>
<dbReference type="PANTHER" id="PTHR44215:SF1">
    <property type="entry name" value="WD REPEAT-CONTAINING PROTEIN 75"/>
    <property type="match status" value="1"/>
</dbReference>
<evidence type="ECO:0000256" key="7">
    <source>
        <dbReference type="ARBA" id="ARBA00023242"/>
    </source>
</evidence>
<dbReference type="GO" id="GO:0045943">
    <property type="term" value="P:positive regulation of transcription by RNA polymerase I"/>
    <property type="evidence" value="ECO:0007669"/>
    <property type="project" value="InterPro"/>
</dbReference>
<feature type="domain" description="WD repeat-containing protein 75 second beta-propeller" evidence="9">
    <location>
        <begin position="759"/>
        <end position="875"/>
    </location>
</feature>
<evidence type="ECO:0000313" key="10">
    <source>
        <dbReference type="EMBL" id="EDW77868.1"/>
    </source>
</evidence>
<dbReference type="eggNOG" id="KOG1963">
    <property type="taxonomic scope" value="Eukaryota"/>
</dbReference>
<proteinExistence type="predicted"/>
<organism evidence="10 11">
    <name type="scientific">Drosophila willistoni</name>
    <name type="common">Fruit fly</name>
    <dbReference type="NCBI Taxonomy" id="7260"/>
    <lineage>
        <taxon>Eukaryota</taxon>
        <taxon>Metazoa</taxon>
        <taxon>Ecdysozoa</taxon>
        <taxon>Arthropoda</taxon>
        <taxon>Hexapoda</taxon>
        <taxon>Insecta</taxon>
        <taxon>Pterygota</taxon>
        <taxon>Neoptera</taxon>
        <taxon>Endopterygota</taxon>
        <taxon>Diptera</taxon>
        <taxon>Brachycera</taxon>
        <taxon>Muscomorpha</taxon>
        <taxon>Ephydroidea</taxon>
        <taxon>Drosophilidae</taxon>
        <taxon>Drosophila</taxon>
        <taxon>Sophophora</taxon>
    </lineage>
</organism>
<keyword evidence="7" id="KW-0539">Nucleus</keyword>
<evidence type="ECO:0000256" key="6">
    <source>
        <dbReference type="ARBA" id="ARBA00023163"/>
    </source>
</evidence>
<evidence type="ECO:0000256" key="3">
    <source>
        <dbReference type="ARBA" id="ARBA00022552"/>
    </source>
</evidence>
<dbReference type="GO" id="GO:0006364">
    <property type="term" value="P:rRNA processing"/>
    <property type="evidence" value="ECO:0007669"/>
    <property type="project" value="UniProtKB-KW"/>
</dbReference>
<keyword evidence="3" id="KW-0698">rRNA processing</keyword>
<dbReference type="GO" id="GO:0003723">
    <property type="term" value="F:RNA binding"/>
    <property type="evidence" value="ECO:0007669"/>
    <property type="project" value="InterPro"/>
</dbReference>
<dbReference type="OrthoDB" id="4096at2759"/>
<feature type="region of interest" description="Disordered" evidence="8">
    <location>
        <begin position="727"/>
        <end position="749"/>
    </location>
</feature>
<dbReference type="InterPro" id="IPR036322">
    <property type="entry name" value="WD40_repeat_dom_sf"/>
</dbReference>
<evidence type="ECO:0000313" key="11">
    <source>
        <dbReference type="Proteomes" id="UP000007798"/>
    </source>
</evidence>
<protein>
    <recommendedName>
        <fullName evidence="9">WD repeat-containing protein 75 second beta-propeller domain-containing protein</fullName>
    </recommendedName>
</protein>
<dbReference type="InterPro" id="IPR001680">
    <property type="entry name" value="WD40_rpt"/>
</dbReference>
<dbReference type="STRING" id="7260.B4MZT3"/>
<evidence type="ECO:0000256" key="5">
    <source>
        <dbReference type="ARBA" id="ARBA00022737"/>
    </source>
</evidence>
<dbReference type="Gene3D" id="2.130.10.10">
    <property type="entry name" value="YVTN repeat-like/Quinoprotein amine dehydrogenase"/>
    <property type="match status" value="2"/>
</dbReference>
<dbReference type="FunCoup" id="B4MZT3">
    <property type="interactions" value="981"/>
</dbReference>
<dbReference type="InterPro" id="IPR057644">
    <property type="entry name" value="Beta-prop_WDR75_2nd"/>
</dbReference>
<dbReference type="InterPro" id="IPR053826">
    <property type="entry name" value="WDR75"/>
</dbReference>
<dbReference type="InParanoid" id="B4MZT3"/>
<dbReference type="SUPFAM" id="SSF50952">
    <property type="entry name" value="Soluble quinoprotein glucose dehydrogenase"/>
    <property type="match status" value="1"/>
</dbReference>
<dbReference type="Pfam" id="PF23869">
    <property type="entry name" value="Beta-prop_WDR75_1st"/>
    <property type="match status" value="1"/>
</dbReference>
<dbReference type="KEGG" id="dwi:6643756"/>
<dbReference type="GO" id="GO:2000234">
    <property type="term" value="P:positive regulation of rRNA processing"/>
    <property type="evidence" value="ECO:0007669"/>
    <property type="project" value="TreeGrafter"/>
</dbReference>
<comment type="subcellular location">
    <subcellularLocation>
        <location evidence="1">Nucleus</location>
        <location evidence="1">Nucleolus</location>
    </subcellularLocation>
</comment>
<evidence type="ECO:0000256" key="2">
    <source>
        <dbReference type="ARBA" id="ARBA00022517"/>
    </source>
</evidence>
<keyword evidence="2" id="KW-0690">Ribosome biogenesis</keyword>
<name>B4MZT3_DROWI</name>
<dbReference type="EMBL" id="CH963920">
    <property type="protein sequence ID" value="EDW77868.1"/>
    <property type="molecule type" value="Genomic_DNA"/>
</dbReference>
<evidence type="ECO:0000256" key="8">
    <source>
        <dbReference type="SAM" id="MobiDB-lite"/>
    </source>
</evidence>
<keyword evidence="5" id="KW-0677">Repeat</keyword>
<feature type="domain" description="WD repeat-containing protein 75 second beta-propeller" evidence="9">
    <location>
        <begin position="349"/>
        <end position="573"/>
    </location>
</feature>
<keyword evidence="11" id="KW-1185">Reference proteome</keyword>
<gene>
    <name evidence="10" type="primary">Dwil\GK24714</name>
    <name evidence="10" type="ORF">Dwil_GK24714</name>
</gene>